<reference evidence="1" key="1">
    <citation type="journal article" date="2014" name="Front. Microbiol.">
        <title>High frequency of phylogenetically diverse reductive dehalogenase-homologous genes in deep subseafloor sedimentary metagenomes.</title>
        <authorList>
            <person name="Kawai M."/>
            <person name="Futagami T."/>
            <person name="Toyoda A."/>
            <person name="Takaki Y."/>
            <person name="Nishi S."/>
            <person name="Hori S."/>
            <person name="Arai W."/>
            <person name="Tsubouchi T."/>
            <person name="Morono Y."/>
            <person name="Uchiyama I."/>
            <person name="Ito T."/>
            <person name="Fujiyama A."/>
            <person name="Inagaki F."/>
            <person name="Takami H."/>
        </authorList>
    </citation>
    <scope>NUCLEOTIDE SEQUENCE</scope>
    <source>
        <strain evidence="1">Expedition CK06-06</strain>
    </source>
</reference>
<accession>X1PNV9</accession>
<sequence>VTVKMPRADIANKAIPTKPKSCGASNRARIIIRAKLKTRSAMLVA</sequence>
<name>X1PNV9_9ZZZZ</name>
<protein>
    <submittedName>
        <fullName evidence="1">Uncharacterized protein</fullName>
    </submittedName>
</protein>
<proteinExistence type="predicted"/>
<comment type="caution">
    <text evidence="1">The sequence shown here is derived from an EMBL/GenBank/DDBJ whole genome shotgun (WGS) entry which is preliminary data.</text>
</comment>
<dbReference type="AlphaFoldDB" id="X1PNV9"/>
<organism evidence="1">
    <name type="scientific">marine sediment metagenome</name>
    <dbReference type="NCBI Taxonomy" id="412755"/>
    <lineage>
        <taxon>unclassified sequences</taxon>
        <taxon>metagenomes</taxon>
        <taxon>ecological metagenomes</taxon>
    </lineage>
</organism>
<feature type="non-terminal residue" evidence="1">
    <location>
        <position position="1"/>
    </location>
</feature>
<evidence type="ECO:0000313" key="1">
    <source>
        <dbReference type="EMBL" id="GAI32569.1"/>
    </source>
</evidence>
<dbReference type="EMBL" id="BARV01032112">
    <property type="protein sequence ID" value="GAI32569.1"/>
    <property type="molecule type" value="Genomic_DNA"/>
</dbReference>
<gene>
    <name evidence="1" type="ORF">S06H3_50680</name>
</gene>